<evidence type="ECO:0000313" key="2">
    <source>
        <dbReference type="Proteomes" id="UP000813463"/>
    </source>
</evidence>
<feature type="region of interest" description="Disordered" evidence="1">
    <location>
        <begin position="74"/>
        <end position="122"/>
    </location>
</feature>
<dbReference type="AlphaFoldDB" id="A0A9R0J4D7"/>
<feature type="compositionally biased region" description="Acidic residues" evidence="1">
    <location>
        <begin position="85"/>
        <end position="107"/>
    </location>
</feature>
<dbReference type="GO" id="GO:0071763">
    <property type="term" value="P:nuclear membrane organization"/>
    <property type="evidence" value="ECO:0000318"/>
    <property type="project" value="GO_Central"/>
</dbReference>
<feature type="compositionally biased region" description="Polar residues" evidence="1">
    <location>
        <begin position="443"/>
        <end position="462"/>
    </location>
</feature>
<feature type="region of interest" description="Disordered" evidence="1">
    <location>
        <begin position="179"/>
        <end position="209"/>
    </location>
</feature>
<organism evidence="2 3">
    <name type="scientific">Spinacia oleracea</name>
    <name type="common">Spinach</name>
    <dbReference type="NCBI Taxonomy" id="3562"/>
    <lineage>
        <taxon>Eukaryota</taxon>
        <taxon>Viridiplantae</taxon>
        <taxon>Streptophyta</taxon>
        <taxon>Embryophyta</taxon>
        <taxon>Tracheophyta</taxon>
        <taxon>Spermatophyta</taxon>
        <taxon>Magnoliopsida</taxon>
        <taxon>eudicotyledons</taxon>
        <taxon>Gunneridae</taxon>
        <taxon>Pentapetalae</taxon>
        <taxon>Caryophyllales</taxon>
        <taxon>Chenopodiaceae</taxon>
        <taxon>Chenopodioideae</taxon>
        <taxon>Anserineae</taxon>
        <taxon>Spinacia</taxon>
    </lineage>
</organism>
<name>A0A9R0J4D7_SPIOL</name>
<feature type="compositionally biased region" description="Basic and acidic residues" evidence="1">
    <location>
        <begin position="415"/>
        <end position="424"/>
    </location>
</feature>
<protein>
    <submittedName>
        <fullName evidence="3">Protein KAKU4 isoform X1</fullName>
    </submittedName>
</protein>
<dbReference type="Proteomes" id="UP000813463">
    <property type="component" value="Chromosome 1"/>
</dbReference>
<gene>
    <name evidence="3" type="primary">LOC110800193</name>
</gene>
<feature type="compositionally biased region" description="Low complexity" evidence="1">
    <location>
        <begin position="1"/>
        <end position="11"/>
    </location>
</feature>
<feature type="compositionally biased region" description="Low complexity" evidence="1">
    <location>
        <begin position="75"/>
        <end position="84"/>
    </location>
</feature>
<proteinExistence type="predicted"/>
<dbReference type="GO" id="GO:0005635">
    <property type="term" value="C:nuclear envelope"/>
    <property type="evidence" value="ECO:0000318"/>
    <property type="project" value="GO_Central"/>
</dbReference>
<dbReference type="GeneID" id="110800193"/>
<feature type="region of interest" description="Disordered" evidence="1">
    <location>
        <begin position="441"/>
        <end position="494"/>
    </location>
</feature>
<feature type="region of interest" description="Disordered" evidence="1">
    <location>
        <begin position="380"/>
        <end position="424"/>
    </location>
</feature>
<feature type="region of interest" description="Disordered" evidence="1">
    <location>
        <begin position="303"/>
        <end position="367"/>
    </location>
</feature>
<evidence type="ECO:0000313" key="3">
    <source>
        <dbReference type="RefSeq" id="XP_021861178.1"/>
    </source>
</evidence>
<reference evidence="3" key="2">
    <citation type="submission" date="2025-08" db="UniProtKB">
        <authorList>
            <consortium name="RefSeq"/>
        </authorList>
    </citation>
    <scope>IDENTIFICATION</scope>
    <source>
        <tissue evidence="3">Leaf</tissue>
    </source>
</reference>
<dbReference type="OrthoDB" id="666185at2759"/>
<sequence length="494" mass="53825">MATTSSRRTAAAGGGVGGKIVKNRRVPTTPYARPSPAPPPPPCDDPENPNWLSGLIYPAKVIASGAGKILSFFGNDYSSSSSDGDSSENDDDEEDIENDVPFQEDDQLDKVPSPSSKSDSKLAIEQLVTQEIYSRKEANELIKLVRSRIVGSNGTFGETTPNMRTSAIMEARKWLQEKRSGSKKKFEDELDASNVASPSQISRNEKGSPVDMARSYMQNRPAWASPTLKQAEVGSSSPLGRLHFKEGTPMSNFRSSELKKSSFTSGSWNLLEEIRRVRSKATEELLAAAPLTKTILFSPESTLPRDSVLNKGVGEGTGPAESTHDRPENVLPDVEVSTRYRVSQEGEALQSVERQGSQEDAELAHDYDDEVKHLKSTTVENGYGCSASGFAQGQDTTNEARPSEGENGNLVDSSQVERDIHMEDNLNCQEDATIDISTDVVVNGSQNSSSMQQEELSQNFSQPVGEDSPASKVKVTQRERKPRGYTRRGRGKGK</sequence>
<feature type="compositionally biased region" description="Polar residues" evidence="1">
    <location>
        <begin position="389"/>
        <end position="400"/>
    </location>
</feature>
<feature type="region of interest" description="Disordered" evidence="1">
    <location>
        <begin position="222"/>
        <end position="258"/>
    </location>
</feature>
<keyword evidence="2" id="KW-1185">Reference proteome</keyword>
<feature type="compositionally biased region" description="Polar residues" evidence="1">
    <location>
        <begin position="249"/>
        <end position="258"/>
    </location>
</feature>
<accession>A0A9R0J4D7</accession>
<dbReference type="RefSeq" id="XP_021861178.1">
    <property type="nucleotide sequence ID" value="XM_022005486.2"/>
</dbReference>
<reference evidence="2" key="1">
    <citation type="journal article" date="2021" name="Nat. Commun.">
        <title>Genomic analyses provide insights into spinach domestication and the genetic basis of agronomic traits.</title>
        <authorList>
            <person name="Cai X."/>
            <person name="Sun X."/>
            <person name="Xu C."/>
            <person name="Sun H."/>
            <person name="Wang X."/>
            <person name="Ge C."/>
            <person name="Zhang Z."/>
            <person name="Wang Q."/>
            <person name="Fei Z."/>
            <person name="Jiao C."/>
            <person name="Wang Q."/>
        </authorList>
    </citation>
    <scope>NUCLEOTIDE SEQUENCE [LARGE SCALE GENOMIC DNA]</scope>
    <source>
        <strain evidence="2">cv. Varoflay</strain>
    </source>
</reference>
<feature type="compositionally biased region" description="Pro residues" evidence="1">
    <location>
        <begin position="33"/>
        <end position="43"/>
    </location>
</feature>
<feature type="compositionally biased region" description="Basic residues" evidence="1">
    <location>
        <begin position="480"/>
        <end position="494"/>
    </location>
</feature>
<dbReference type="PANTHER" id="PTHR33416">
    <property type="entry name" value="NUCLEAR PORE COMPLEX PROTEIN NUP1"/>
    <property type="match status" value="1"/>
</dbReference>
<dbReference type="KEGG" id="soe:110800193"/>
<feature type="region of interest" description="Disordered" evidence="1">
    <location>
        <begin position="1"/>
        <end position="51"/>
    </location>
</feature>
<dbReference type="PANTHER" id="PTHR33416:SF17">
    <property type="entry name" value="PROTEIN KAKU4"/>
    <property type="match status" value="1"/>
</dbReference>
<evidence type="ECO:0000256" key="1">
    <source>
        <dbReference type="SAM" id="MobiDB-lite"/>
    </source>
</evidence>